<dbReference type="EMBL" id="CP063989">
    <property type="protein sequence ID" value="QPL05212.1"/>
    <property type="molecule type" value="Genomic_DNA"/>
</dbReference>
<dbReference type="AlphaFoldDB" id="A0A7T0LK30"/>
<gene>
    <name evidence="4" type="ORF">ID810_10895</name>
</gene>
<evidence type="ECO:0000313" key="4">
    <source>
        <dbReference type="EMBL" id="QPL05212.1"/>
    </source>
</evidence>
<evidence type="ECO:0000313" key="5">
    <source>
        <dbReference type="Proteomes" id="UP000594637"/>
    </source>
</evidence>
<evidence type="ECO:0000256" key="2">
    <source>
        <dbReference type="SAM" id="MobiDB-lite"/>
    </source>
</evidence>
<evidence type="ECO:0000256" key="1">
    <source>
        <dbReference type="ARBA" id="ARBA00022553"/>
    </source>
</evidence>
<organism evidence="4 5">
    <name type="scientific">Actinomyces respiraculi</name>
    <dbReference type="NCBI Taxonomy" id="2744574"/>
    <lineage>
        <taxon>Bacteria</taxon>
        <taxon>Bacillati</taxon>
        <taxon>Actinomycetota</taxon>
        <taxon>Actinomycetes</taxon>
        <taxon>Actinomycetales</taxon>
        <taxon>Actinomycetaceae</taxon>
        <taxon>Actinomyces</taxon>
    </lineage>
</organism>
<dbReference type="RefSeq" id="WP_166857277.1">
    <property type="nucleotide sequence ID" value="NZ_CP063989.1"/>
</dbReference>
<dbReference type="InterPro" id="IPR008984">
    <property type="entry name" value="SMAD_FHA_dom_sf"/>
</dbReference>
<evidence type="ECO:0000259" key="3">
    <source>
        <dbReference type="PROSITE" id="PS50006"/>
    </source>
</evidence>
<dbReference type="Gene3D" id="2.60.200.20">
    <property type="match status" value="1"/>
</dbReference>
<feature type="domain" description="FHA" evidence="3">
    <location>
        <begin position="207"/>
        <end position="260"/>
    </location>
</feature>
<keyword evidence="5" id="KW-1185">Reference proteome</keyword>
<reference evidence="4 5" key="1">
    <citation type="submission" date="2020-11" db="EMBL/GenBank/DDBJ databases">
        <title>Actinomyces sp. ZJ750.</title>
        <authorList>
            <person name="Zhou J."/>
        </authorList>
    </citation>
    <scope>NUCLEOTIDE SEQUENCE [LARGE SCALE GENOMIC DNA]</scope>
    <source>
        <strain evidence="4 5">ZJ750</strain>
    </source>
</reference>
<sequence>MSEATVPLEGDATRAAGPIEVSGPLGSARLHPHAPADVVEKIRDLLSHAPQPDEAAHAGPSATTADAAPDLPVLEEAPATMTWSEEDEARAAETSVQAAPAPDYPRPAPGSGRRRRPSAASPGTPGTPESASPGHPAPAAPPGPESPAAIPLVWGRLCADAHVSPPDADRCLVCSAPLTGERCQVPTPVLMVLFLSTGQRVPVRGEVVVGRAPQPCAAGGSLLVPVSGPTGVISRSHLLVSTAGWSVLARDLGSHNGTVLLRPGIAPVLLGSTVPCPLLVGDLLDIGDGVTIRLDPPDRP</sequence>
<dbReference type="InterPro" id="IPR000253">
    <property type="entry name" value="FHA_dom"/>
</dbReference>
<dbReference type="CDD" id="cd00060">
    <property type="entry name" value="FHA"/>
    <property type="match status" value="1"/>
</dbReference>
<protein>
    <recommendedName>
        <fullName evidence="3">FHA domain-containing protein</fullName>
    </recommendedName>
</protein>
<proteinExistence type="predicted"/>
<dbReference type="PROSITE" id="PS50006">
    <property type="entry name" value="FHA_DOMAIN"/>
    <property type="match status" value="1"/>
</dbReference>
<dbReference type="KEGG" id="arep:ID810_10895"/>
<name>A0A7T0LK30_9ACTO</name>
<feature type="region of interest" description="Disordered" evidence="2">
    <location>
        <begin position="1"/>
        <end position="34"/>
    </location>
</feature>
<keyword evidence="1" id="KW-0597">Phosphoprotein</keyword>
<feature type="compositionally biased region" description="Pro residues" evidence="2">
    <location>
        <begin position="135"/>
        <end position="145"/>
    </location>
</feature>
<dbReference type="SUPFAM" id="SSF49879">
    <property type="entry name" value="SMAD/FHA domain"/>
    <property type="match status" value="1"/>
</dbReference>
<dbReference type="Proteomes" id="UP000594637">
    <property type="component" value="Chromosome"/>
</dbReference>
<accession>A0A7T0LK30</accession>
<feature type="region of interest" description="Disordered" evidence="2">
    <location>
        <begin position="51"/>
        <end position="70"/>
    </location>
</feature>
<feature type="region of interest" description="Disordered" evidence="2">
    <location>
        <begin position="81"/>
        <end position="148"/>
    </location>
</feature>
<feature type="compositionally biased region" description="Low complexity" evidence="2">
    <location>
        <begin position="118"/>
        <end position="134"/>
    </location>
</feature>